<evidence type="ECO:0000256" key="1">
    <source>
        <dbReference type="SAM" id="MobiDB-lite"/>
    </source>
</evidence>
<dbReference type="GO" id="GO:0019185">
    <property type="term" value="C:snRNA-activating protein complex"/>
    <property type="evidence" value="ECO:0007669"/>
    <property type="project" value="TreeGrafter"/>
</dbReference>
<protein>
    <recommendedName>
        <fullName evidence="4">snRNA-activating protein complex subunit 1</fullName>
    </recommendedName>
</protein>
<dbReference type="GO" id="GO:0043565">
    <property type="term" value="F:sequence-specific DNA binding"/>
    <property type="evidence" value="ECO:0007669"/>
    <property type="project" value="TreeGrafter"/>
</dbReference>
<proteinExistence type="predicted"/>
<evidence type="ECO:0008006" key="4">
    <source>
        <dbReference type="Google" id="ProtNLM"/>
    </source>
</evidence>
<sequence>MEAAVFEDCYTLLENFVNNGNPHFQSFCEQWKLMMFQHIYAVQSSTIEIIQTTNAVFHIAKRTICGRDSAGRKIKASLDSEERSILRRIGGLYLMYSVYFKQPTKRYVKVQLSLRTWKEFTTFVESMPYLPNTDEVRYVFWKLYQSDAFRFTAVDYHLGLENLVEYDHIEELENLDSDERPSRLHLMYKLHELTEMQDKLPELTNMEDQYNELKRKISESQQMSHQALPPTNVFYEIKNVFQTIQDLISVPSLNVENSSDCQSSKQQLKRKAAGFGEDKEENYSSEETRKGCDAAERGGYKRSLRRMSSRSIFVEKLPDYVLNDLDKSSDEEQSHEEMSDINNEDGEKVNK</sequence>
<feature type="region of interest" description="Disordered" evidence="1">
    <location>
        <begin position="324"/>
        <end position="351"/>
    </location>
</feature>
<organism evidence="2 3">
    <name type="scientific">Glossina palpalis gambiensis</name>
    <dbReference type="NCBI Taxonomy" id="67801"/>
    <lineage>
        <taxon>Eukaryota</taxon>
        <taxon>Metazoa</taxon>
        <taxon>Ecdysozoa</taxon>
        <taxon>Arthropoda</taxon>
        <taxon>Hexapoda</taxon>
        <taxon>Insecta</taxon>
        <taxon>Pterygota</taxon>
        <taxon>Neoptera</taxon>
        <taxon>Endopterygota</taxon>
        <taxon>Diptera</taxon>
        <taxon>Brachycera</taxon>
        <taxon>Muscomorpha</taxon>
        <taxon>Hippoboscoidea</taxon>
        <taxon>Glossinidae</taxon>
        <taxon>Glossina</taxon>
    </lineage>
</organism>
<feature type="compositionally biased region" description="Basic and acidic residues" evidence="1">
    <location>
        <begin position="324"/>
        <end position="338"/>
    </location>
</feature>
<reference evidence="2" key="2">
    <citation type="submission" date="2020-05" db="UniProtKB">
        <authorList>
            <consortium name="EnsemblMetazoa"/>
        </authorList>
    </citation>
    <scope>IDENTIFICATION</scope>
    <source>
        <strain evidence="2">IAEA</strain>
    </source>
</reference>
<dbReference type="EnsemblMetazoa" id="GPPI011186-RA">
    <property type="protein sequence ID" value="GPPI011186-PA"/>
    <property type="gene ID" value="GPPI011186"/>
</dbReference>
<dbReference type="PANTHER" id="PTHR15131:SF3">
    <property type="entry name" value="SNRNA-ACTIVATING PROTEIN COMPLEX SUBUNIT 1"/>
    <property type="match status" value="1"/>
</dbReference>
<evidence type="ECO:0000313" key="2">
    <source>
        <dbReference type="EnsemblMetazoa" id="GPPI011186-PA"/>
    </source>
</evidence>
<dbReference type="PANTHER" id="PTHR15131">
    <property type="entry name" value="SMALL NUCLEAR RNA ACTIVATING COMPLEX, POLYPEPTIDE 1"/>
    <property type="match status" value="1"/>
</dbReference>
<dbReference type="VEuPathDB" id="VectorBase:GPPI011186"/>
<dbReference type="Proteomes" id="UP000092460">
    <property type="component" value="Unassembled WGS sequence"/>
</dbReference>
<name>A0A1B0AWI8_9MUSC</name>
<reference evidence="3" key="1">
    <citation type="submission" date="2015-01" db="EMBL/GenBank/DDBJ databases">
        <authorList>
            <person name="Aksoy S."/>
            <person name="Warren W."/>
            <person name="Wilson R.K."/>
        </authorList>
    </citation>
    <scope>NUCLEOTIDE SEQUENCE [LARGE SCALE GENOMIC DNA]</scope>
    <source>
        <strain evidence="3">IAEA</strain>
    </source>
</reference>
<dbReference type="GO" id="GO:0042795">
    <property type="term" value="P:snRNA transcription by RNA polymerase II"/>
    <property type="evidence" value="ECO:0007669"/>
    <property type="project" value="TreeGrafter"/>
</dbReference>
<keyword evidence="3" id="KW-1185">Reference proteome</keyword>
<dbReference type="AlphaFoldDB" id="A0A1B0AWI8"/>
<dbReference type="Pfam" id="PF09808">
    <property type="entry name" value="SNAPC1"/>
    <property type="match status" value="1"/>
</dbReference>
<accession>A0A1B0AWI8</accession>
<dbReference type="EMBL" id="JXJN01004810">
    <property type="status" value="NOT_ANNOTATED_CDS"/>
    <property type="molecule type" value="Genomic_DNA"/>
</dbReference>
<dbReference type="InterPro" id="IPR019188">
    <property type="entry name" value="SNAPC1"/>
</dbReference>
<evidence type="ECO:0000313" key="3">
    <source>
        <dbReference type="Proteomes" id="UP000092460"/>
    </source>
</evidence>
<feature type="compositionally biased region" description="Polar residues" evidence="1">
    <location>
        <begin position="256"/>
        <end position="266"/>
    </location>
</feature>
<feature type="region of interest" description="Disordered" evidence="1">
    <location>
        <begin position="256"/>
        <end position="301"/>
    </location>
</feature>
<dbReference type="STRING" id="67801.A0A1B0AWI8"/>
<dbReference type="GO" id="GO:0042796">
    <property type="term" value="P:snRNA transcription by RNA polymerase III"/>
    <property type="evidence" value="ECO:0007669"/>
    <property type="project" value="TreeGrafter"/>
</dbReference>
<feature type="compositionally biased region" description="Basic and acidic residues" evidence="1">
    <location>
        <begin position="286"/>
        <end position="299"/>
    </location>
</feature>